<sequence length="293" mass="33129">MQYSEVTQKTISYIEGNLTEEIQLNTFPAVIGYSKFHLLRIFKEETGKSIGEYIRLRRLTMAAILLLHSDETILTIAFLFHFQSQEAFTRSFKEVYAVPPGKYRKLMKIVKMSEEEKKMNTSEQIKGWSLSGSNPELYGLVPDSTVCHTGTQSGLLYAKGDANEQQFATMMQGFQAHEYKGERLKLSCFLKTEDASKCGAWLRIDNGNGDTVQFDNMDNRSIQGTTDWNHYSLVLDVPEDSASIHFGVLLIGKGKVWADGFRFEVVTDKVPTTNMLSEENLPAQPTNLDFSSN</sequence>
<dbReference type="SUPFAM" id="SSF46689">
    <property type="entry name" value="Homeodomain-like"/>
    <property type="match status" value="2"/>
</dbReference>
<evidence type="ECO:0000313" key="6">
    <source>
        <dbReference type="Proteomes" id="UP001597109"/>
    </source>
</evidence>
<accession>A0ABW3LFB0</accession>
<evidence type="ECO:0000256" key="3">
    <source>
        <dbReference type="ARBA" id="ARBA00023163"/>
    </source>
</evidence>
<dbReference type="InterPro" id="IPR050959">
    <property type="entry name" value="MarA-like"/>
</dbReference>
<name>A0ABW3LFB0_9BACL</name>
<dbReference type="Gene3D" id="2.60.120.260">
    <property type="entry name" value="Galactose-binding domain-like"/>
    <property type="match status" value="1"/>
</dbReference>
<dbReference type="InterPro" id="IPR009057">
    <property type="entry name" value="Homeodomain-like_sf"/>
</dbReference>
<dbReference type="EMBL" id="JBHTKI010000019">
    <property type="protein sequence ID" value="MFD1032178.1"/>
    <property type="molecule type" value="Genomic_DNA"/>
</dbReference>
<evidence type="ECO:0000259" key="4">
    <source>
        <dbReference type="PROSITE" id="PS01124"/>
    </source>
</evidence>
<evidence type="ECO:0000313" key="5">
    <source>
        <dbReference type="EMBL" id="MFD1032178.1"/>
    </source>
</evidence>
<keyword evidence="6" id="KW-1185">Reference proteome</keyword>
<feature type="domain" description="HTH araC/xylS-type" evidence="4">
    <location>
        <begin position="8"/>
        <end position="106"/>
    </location>
</feature>
<dbReference type="PROSITE" id="PS01124">
    <property type="entry name" value="HTH_ARAC_FAMILY_2"/>
    <property type="match status" value="1"/>
</dbReference>
<keyword evidence="2" id="KW-0238">DNA-binding</keyword>
<dbReference type="SMART" id="SM00342">
    <property type="entry name" value="HTH_ARAC"/>
    <property type="match status" value="1"/>
</dbReference>
<dbReference type="Gene3D" id="1.10.10.60">
    <property type="entry name" value="Homeodomain-like"/>
    <property type="match status" value="2"/>
</dbReference>
<dbReference type="Pfam" id="PF12833">
    <property type="entry name" value="HTH_18"/>
    <property type="match status" value="1"/>
</dbReference>
<proteinExistence type="predicted"/>
<comment type="caution">
    <text evidence="5">The sequence shown here is derived from an EMBL/GenBank/DDBJ whole genome shotgun (WGS) entry which is preliminary data.</text>
</comment>
<dbReference type="RefSeq" id="WP_144839334.1">
    <property type="nucleotide sequence ID" value="NZ_JBHTKI010000019.1"/>
</dbReference>
<evidence type="ECO:0000256" key="2">
    <source>
        <dbReference type="ARBA" id="ARBA00023125"/>
    </source>
</evidence>
<keyword evidence="3" id="KW-0804">Transcription</keyword>
<dbReference type="InterPro" id="IPR018060">
    <property type="entry name" value="HTH_AraC"/>
</dbReference>
<gene>
    <name evidence="5" type="ORF">ACFQ1X_12130</name>
</gene>
<dbReference type="PANTHER" id="PTHR47504">
    <property type="entry name" value="RIGHT ORIGIN-BINDING PROTEIN"/>
    <property type="match status" value="1"/>
</dbReference>
<dbReference type="Proteomes" id="UP001597109">
    <property type="component" value="Unassembled WGS sequence"/>
</dbReference>
<keyword evidence="1" id="KW-0805">Transcription regulation</keyword>
<protein>
    <submittedName>
        <fullName evidence="5">Helix-turn-helix domain-containing protein</fullName>
    </submittedName>
</protein>
<dbReference type="PANTHER" id="PTHR47504:SF6">
    <property type="entry name" value="ARAC-FAMILY TRANSCRIPTIONAL REGULATOR"/>
    <property type="match status" value="1"/>
</dbReference>
<organism evidence="5 6">
    <name type="scientific">Metaplanococcus flavidus</name>
    <dbReference type="NCBI Taxonomy" id="569883"/>
    <lineage>
        <taxon>Bacteria</taxon>
        <taxon>Bacillati</taxon>
        <taxon>Bacillota</taxon>
        <taxon>Bacilli</taxon>
        <taxon>Bacillales</taxon>
        <taxon>Caryophanaceae</taxon>
        <taxon>Metaplanococcus</taxon>
    </lineage>
</organism>
<reference evidence="6" key="1">
    <citation type="journal article" date="2019" name="Int. J. Syst. Evol. Microbiol.">
        <title>The Global Catalogue of Microorganisms (GCM) 10K type strain sequencing project: providing services to taxonomists for standard genome sequencing and annotation.</title>
        <authorList>
            <consortium name="The Broad Institute Genomics Platform"/>
            <consortium name="The Broad Institute Genome Sequencing Center for Infectious Disease"/>
            <person name="Wu L."/>
            <person name="Ma J."/>
        </authorList>
    </citation>
    <scope>NUCLEOTIDE SEQUENCE [LARGE SCALE GENOMIC DNA]</scope>
    <source>
        <strain evidence="6">CCUG 56756</strain>
    </source>
</reference>
<evidence type="ECO:0000256" key="1">
    <source>
        <dbReference type="ARBA" id="ARBA00023015"/>
    </source>
</evidence>